<dbReference type="InterPro" id="IPR014717">
    <property type="entry name" value="Transl_elong_EF1B/ribsomal_bS6"/>
</dbReference>
<feature type="transmembrane region" description="Helical" evidence="1">
    <location>
        <begin position="12"/>
        <end position="31"/>
    </location>
</feature>
<dbReference type="Proteomes" id="UP001596548">
    <property type="component" value="Unassembled WGS sequence"/>
</dbReference>
<sequence length="192" mass="19998">MMGIRRTDRLWMLGGLAGIIVIVVAAYLLAIKPIDADRADKQGQVEDQELALVTLKHDLADLKTKAKDLPTYTAQLDAKKAAMPESYDVPNYLRALQTSGTAVSVTVSGVSVGAPAKSTGAADVVSVPITLTATGTPANLSRFLNRLQNVQSRAVLISSVNLGVGSNPGEMAATLALAAFCRKSATCVATTS</sequence>
<evidence type="ECO:0000313" key="3">
    <source>
        <dbReference type="Proteomes" id="UP001596548"/>
    </source>
</evidence>
<dbReference type="Gene3D" id="3.30.70.60">
    <property type="match status" value="1"/>
</dbReference>
<reference evidence="3" key="1">
    <citation type="journal article" date="2019" name="Int. J. Syst. Evol. Microbiol.">
        <title>The Global Catalogue of Microorganisms (GCM) 10K type strain sequencing project: providing services to taxonomists for standard genome sequencing and annotation.</title>
        <authorList>
            <consortium name="The Broad Institute Genomics Platform"/>
            <consortium name="The Broad Institute Genome Sequencing Center for Infectious Disease"/>
            <person name="Wu L."/>
            <person name="Ma J."/>
        </authorList>
    </citation>
    <scope>NUCLEOTIDE SEQUENCE [LARGE SCALE GENOMIC DNA]</scope>
    <source>
        <strain evidence="3">XZYJT-10</strain>
    </source>
</reference>
<comment type="caution">
    <text evidence="2">The sequence shown here is derived from an EMBL/GenBank/DDBJ whole genome shotgun (WGS) entry which is preliminary data.</text>
</comment>
<keyword evidence="3" id="KW-1185">Reference proteome</keyword>
<proteinExistence type="predicted"/>
<dbReference type="Pfam" id="PF04350">
    <property type="entry name" value="PilO"/>
    <property type="match status" value="1"/>
</dbReference>
<evidence type="ECO:0000256" key="1">
    <source>
        <dbReference type="SAM" id="Phobius"/>
    </source>
</evidence>
<protein>
    <submittedName>
        <fullName evidence="2">Type 4a pilus biogenesis protein PilO</fullName>
    </submittedName>
</protein>
<name>A0ABW2I3F5_9ACTN</name>
<keyword evidence="1" id="KW-0472">Membrane</keyword>
<dbReference type="EMBL" id="JBHTBJ010000050">
    <property type="protein sequence ID" value="MFC7279387.1"/>
    <property type="molecule type" value="Genomic_DNA"/>
</dbReference>
<dbReference type="RefSeq" id="WP_378976667.1">
    <property type="nucleotide sequence ID" value="NZ_JBHTBJ010000050.1"/>
</dbReference>
<accession>A0ABW2I3F5</accession>
<keyword evidence="1" id="KW-1133">Transmembrane helix</keyword>
<evidence type="ECO:0000313" key="2">
    <source>
        <dbReference type="EMBL" id="MFC7279387.1"/>
    </source>
</evidence>
<keyword evidence="1" id="KW-0812">Transmembrane</keyword>
<gene>
    <name evidence="2" type="primary">pilO</name>
    <name evidence="2" type="ORF">ACFQS1_35945</name>
</gene>
<organism evidence="2 3">
    <name type="scientific">Paractinoplanes rhizophilus</name>
    <dbReference type="NCBI Taxonomy" id="1416877"/>
    <lineage>
        <taxon>Bacteria</taxon>
        <taxon>Bacillati</taxon>
        <taxon>Actinomycetota</taxon>
        <taxon>Actinomycetes</taxon>
        <taxon>Micromonosporales</taxon>
        <taxon>Micromonosporaceae</taxon>
        <taxon>Paractinoplanes</taxon>
    </lineage>
</organism>
<dbReference type="InterPro" id="IPR007445">
    <property type="entry name" value="PilO"/>
</dbReference>